<gene>
    <name evidence="2" type="ORF">DCHRY22_LOCUS5538</name>
</gene>
<keyword evidence="3" id="KW-1185">Reference proteome</keyword>
<dbReference type="AlphaFoldDB" id="A0A8J2QM62"/>
<protein>
    <submittedName>
        <fullName evidence="2">(African queen) hypothetical protein</fullName>
    </submittedName>
</protein>
<dbReference type="OrthoDB" id="7461743at2759"/>
<feature type="coiled-coil region" evidence="1">
    <location>
        <begin position="138"/>
        <end position="231"/>
    </location>
</feature>
<organism evidence="2 3">
    <name type="scientific">Danaus chrysippus</name>
    <name type="common">African queen</name>
    <dbReference type="NCBI Taxonomy" id="151541"/>
    <lineage>
        <taxon>Eukaryota</taxon>
        <taxon>Metazoa</taxon>
        <taxon>Ecdysozoa</taxon>
        <taxon>Arthropoda</taxon>
        <taxon>Hexapoda</taxon>
        <taxon>Insecta</taxon>
        <taxon>Pterygota</taxon>
        <taxon>Neoptera</taxon>
        <taxon>Endopterygota</taxon>
        <taxon>Lepidoptera</taxon>
        <taxon>Glossata</taxon>
        <taxon>Ditrysia</taxon>
        <taxon>Papilionoidea</taxon>
        <taxon>Nymphalidae</taxon>
        <taxon>Danainae</taxon>
        <taxon>Danaini</taxon>
        <taxon>Danaina</taxon>
        <taxon>Danaus</taxon>
        <taxon>Anosia</taxon>
    </lineage>
</organism>
<evidence type="ECO:0000313" key="2">
    <source>
        <dbReference type="EMBL" id="CAG9564558.1"/>
    </source>
</evidence>
<accession>A0A8J2QM62</accession>
<comment type="caution">
    <text evidence="2">The sequence shown here is derived from an EMBL/GenBank/DDBJ whole genome shotgun (WGS) entry which is preliminary data.</text>
</comment>
<name>A0A8J2QM62_9NEOP</name>
<reference evidence="2" key="1">
    <citation type="submission" date="2021-09" db="EMBL/GenBank/DDBJ databases">
        <authorList>
            <person name="Martin H S."/>
        </authorList>
    </citation>
    <scope>NUCLEOTIDE SEQUENCE</scope>
</reference>
<dbReference type="EMBL" id="CAKASE010000051">
    <property type="protein sequence ID" value="CAG9564558.1"/>
    <property type="molecule type" value="Genomic_DNA"/>
</dbReference>
<keyword evidence="1" id="KW-0175">Coiled coil</keyword>
<proteinExistence type="predicted"/>
<evidence type="ECO:0000313" key="3">
    <source>
        <dbReference type="Proteomes" id="UP000789524"/>
    </source>
</evidence>
<sequence>MKRREKTTNVVDEREKYFQSLIEKSQEMIKTWHDSVQGHINKVEKQKKLKLAKDLKMIRDFKAKKKVKNNDEVIKEAKELIFQDSCYGRQLMSALLESKVLEEREAQIKFQREIRKSEIEKESTLNTTSLIFLNETELDEKQRKLNKKRKEKEIADINKEIFEWKQSCEREKRNEERRQKINEEQIKQIIENETKLQTEILQREKDEIKEYEQQTNELKKNRANIDQQDERLREVWRKYQDRIRCKEKAVFDKIHRDSSLKSQMASTYKIFEKLNSEKDKKYNDFIEAGVAKELKRLNEHDQKEIDNKANIHKKRKALDEENKILHEFKKQIDYINEINYSRGTRGNQQFPIIREKPKLKIGRTAHPTFLVTNKQRENQRKIGNDKSWSGLETTHKQFAEHATDVLQECRYKHMALKIINDYRKNNCLDEKYPLTLE</sequence>
<evidence type="ECO:0000256" key="1">
    <source>
        <dbReference type="SAM" id="Coils"/>
    </source>
</evidence>
<dbReference type="Proteomes" id="UP000789524">
    <property type="component" value="Unassembled WGS sequence"/>
</dbReference>